<feature type="transmembrane region" description="Helical" evidence="1">
    <location>
        <begin position="151"/>
        <end position="174"/>
    </location>
</feature>
<feature type="transmembrane region" description="Helical" evidence="1">
    <location>
        <begin position="32"/>
        <end position="52"/>
    </location>
</feature>
<keyword evidence="1" id="KW-1133">Transmembrane helix</keyword>
<proteinExistence type="predicted"/>
<evidence type="ECO:0000313" key="2">
    <source>
        <dbReference type="EMBL" id="VGM96849.1"/>
    </source>
</evidence>
<feature type="transmembrane region" description="Helical" evidence="1">
    <location>
        <begin position="6"/>
        <end position="25"/>
    </location>
</feature>
<keyword evidence="1" id="KW-0472">Membrane</keyword>
<name>A0A486XEY1_9PAST</name>
<reference evidence="2" key="1">
    <citation type="submission" date="2019-03" db="EMBL/GenBank/DDBJ databases">
        <authorList>
            <consortium name="Pathogen Informatics"/>
        </authorList>
    </citation>
    <scope>NUCLEOTIDE SEQUENCE</scope>
    <source>
        <strain evidence="2">Unknown</strain>
    </source>
</reference>
<protein>
    <submittedName>
        <fullName evidence="2">Uncharacterized protein</fullName>
    </submittedName>
</protein>
<gene>
    <name evidence="2" type="ORF">NCTC4101_02284</name>
</gene>
<accession>A0A486XEY1</accession>
<evidence type="ECO:0000256" key="1">
    <source>
        <dbReference type="SAM" id="Phobius"/>
    </source>
</evidence>
<sequence length="188" mass="22155">MIIKDFFTVIALVIMFFKKILVHVYKTIHPAHWVLILFYSIGMSYFSLPILFDRFNIEIHTYKNINIKIQNYIMNGRLNNHTTIRQLNNKCYHKYCGLLENGEYTLSEIKFINIHGRNEILSFCIKEKCFSNISDSLIEEEKKALKYKATLAMWAVPLLVIVVYLQSACLEYLVTKKHKKTIYDSDEG</sequence>
<dbReference type="AlphaFoldDB" id="A0A486XEY1"/>
<dbReference type="EMBL" id="CAAHDN010000018">
    <property type="protein sequence ID" value="VGM96849.1"/>
    <property type="molecule type" value="Genomic_DNA"/>
</dbReference>
<organism evidence="2">
    <name type="scientific">uncultured Avibacterium sp</name>
    <dbReference type="NCBI Taxonomy" id="1936169"/>
    <lineage>
        <taxon>Bacteria</taxon>
        <taxon>Pseudomonadati</taxon>
        <taxon>Pseudomonadota</taxon>
        <taxon>Gammaproteobacteria</taxon>
        <taxon>Pasteurellales</taxon>
        <taxon>Pasteurellaceae</taxon>
        <taxon>Avibacterium</taxon>
        <taxon>environmental samples</taxon>
    </lineage>
</organism>
<keyword evidence="1" id="KW-0812">Transmembrane</keyword>